<protein>
    <submittedName>
        <fullName evidence="2">GL27045</fullName>
    </submittedName>
</protein>
<reference evidence="2 3" key="1">
    <citation type="journal article" date="2007" name="Nature">
        <title>Evolution of genes and genomes on the Drosophila phylogeny.</title>
        <authorList>
            <consortium name="Drosophila 12 Genomes Consortium"/>
            <person name="Clark A.G."/>
            <person name="Eisen M.B."/>
            <person name="Smith D.R."/>
            <person name="Bergman C.M."/>
            <person name="Oliver B."/>
            <person name="Markow T.A."/>
            <person name="Kaufman T.C."/>
            <person name="Kellis M."/>
            <person name="Gelbart W."/>
            <person name="Iyer V.N."/>
            <person name="Pollard D.A."/>
            <person name="Sackton T.B."/>
            <person name="Larracuente A.M."/>
            <person name="Singh N.D."/>
            <person name="Abad J.P."/>
            <person name="Abt D.N."/>
            <person name="Adryan B."/>
            <person name="Aguade M."/>
            <person name="Akashi H."/>
            <person name="Anderson W.W."/>
            <person name="Aquadro C.F."/>
            <person name="Ardell D.H."/>
            <person name="Arguello R."/>
            <person name="Artieri C.G."/>
            <person name="Barbash D.A."/>
            <person name="Barker D."/>
            <person name="Barsanti P."/>
            <person name="Batterham P."/>
            <person name="Batzoglou S."/>
            <person name="Begun D."/>
            <person name="Bhutkar A."/>
            <person name="Blanco E."/>
            <person name="Bosak S.A."/>
            <person name="Bradley R.K."/>
            <person name="Brand A.D."/>
            <person name="Brent M.R."/>
            <person name="Brooks A.N."/>
            <person name="Brown R.H."/>
            <person name="Butlin R.K."/>
            <person name="Caggese C."/>
            <person name="Calvi B.R."/>
            <person name="Bernardo de Carvalho A."/>
            <person name="Caspi A."/>
            <person name="Castrezana S."/>
            <person name="Celniker S.E."/>
            <person name="Chang J.L."/>
            <person name="Chapple C."/>
            <person name="Chatterji S."/>
            <person name="Chinwalla A."/>
            <person name="Civetta A."/>
            <person name="Clifton S.W."/>
            <person name="Comeron J.M."/>
            <person name="Costello J.C."/>
            <person name="Coyne J.A."/>
            <person name="Daub J."/>
            <person name="David R.G."/>
            <person name="Delcher A.L."/>
            <person name="Delehaunty K."/>
            <person name="Do C.B."/>
            <person name="Ebling H."/>
            <person name="Edwards K."/>
            <person name="Eickbush T."/>
            <person name="Evans J.D."/>
            <person name="Filipski A."/>
            <person name="Findeiss S."/>
            <person name="Freyhult E."/>
            <person name="Fulton L."/>
            <person name="Fulton R."/>
            <person name="Garcia A.C."/>
            <person name="Gardiner A."/>
            <person name="Garfield D.A."/>
            <person name="Garvin B.E."/>
            <person name="Gibson G."/>
            <person name="Gilbert D."/>
            <person name="Gnerre S."/>
            <person name="Godfrey J."/>
            <person name="Good R."/>
            <person name="Gotea V."/>
            <person name="Gravely B."/>
            <person name="Greenberg A.J."/>
            <person name="Griffiths-Jones S."/>
            <person name="Gross S."/>
            <person name="Guigo R."/>
            <person name="Gustafson E.A."/>
            <person name="Haerty W."/>
            <person name="Hahn M.W."/>
            <person name="Halligan D.L."/>
            <person name="Halpern A.L."/>
            <person name="Halter G.M."/>
            <person name="Han M.V."/>
            <person name="Heger A."/>
            <person name="Hillier L."/>
            <person name="Hinrichs A.S."/>
            <person name="Holmes I."/>
            <person name="Hoskins R.A."/>
            <person name="Hubisz M.J."/>
            <person name="Hultmark D."/>
            <person name="Huntley M.A."/>
            <person name="Jaffe D.B."/>
            <person name="Jagadeeshan S."/>
            <person name="Jeck W.R."/>
            <person name="Johnson J."/>
            <person name="Jones C.D."/>
            <person name="Jordan W.C."/>
            <person name="Karpen G.H."/>
            <person name="Kataoka E."/>
            <person name="Keightley P.D."/>
            <person name="Kheradpour P."/>
            <person name="Kirkness E.F."/>
            <person name="Koerich L.B."/>
            <person name="Kristiansen K."/>
            <person name="Kudrna D."/>
            <person name="Kulathinal R.J."/>
            <person name="Kumar S."/>
            <person name="Kwok R."/>
            <person name="Lander E."/>
            <person name="Langley C.H."/>
            <person name="Lapoint R."/>
            <person name="Lazzaro B.P."/>
            <person name="Lee S.J."/>
            <person name="Levesque L."/>
            <person name="Li R."/>
            <person name="Lin C.F."/>
            <person name="Lin M.F."/>
            <person name="Lindblad-Toh K."/>
            <person name="Llopart A."/>
            <person name="Long M."/>
            <person name="Low L."/>
            <person name="Lozovsky E."/>
            <person name="Lu J."/>
            <person name="Luo M."/>
            <person name="Machado C.A."/>
            <person name="Makalowski W."/>
            <person name="Marzo M."/>
            <person name="Matsuda M."/>
            <person name="Matzkin L."/>
            <person name="McAllister B."/>
            <person name="McBride C.S."/>
            <person name="McKernan B."/>
            <person name="McKernan K."/>
            <person name="Mendez-Lago M."/>
            <person name="Minx P."/>
            <person name="Mollenhauer M.U."/>
            <person name="Montooth K."/>
            <person name="Mount S.M."/>
            <person name="Mu X."/>
            <person name="Myers E."/>
            <person name="Negre B."/>
            <person name="Newfeld S."/>
            <person name="Nielsen R."/>
            <person name="Noor M.A."/>
            <person name="O'Grady P."/>
            <person name="Pachter L."/>
            <person name="Papaceit M."/>
            <person name="Parisi M.J."/>
            <person name="Parisi M."/>
            <person name="Parts L."/>
            <person name="Pedersen J.S."/>
            <person name="Pesole G."/>
            <person name="Phillippy A.M."/>
            <person name="Ponting C.P."/>
            <person name="Pop M."/>
            <person name="Porcelli D."/>
            <person name="Powell J.R."/>
            <person name="Prohaska S."/>
            <person name="Pruitt K."/>
            <person name="Puig M."/>
            <person name="Quesneville H."/>
            <person name="Ram K.R."/>
            <person name="Rand D."/>
            <person name="Rasmussen M.D."/>
            <person name="Reed L.K."/>
            <person name="Reenan R."/>
            <person name="Reily A."/>
            <person name="Remington K.A."/>
            <person name="Rieger T.T."/>
            <person name="Ritchie M.G."/>
            <person name="Robin C."/>
            <person name="Rogers Y.H."/>
            <person name="Rohde C."/>
            <person name="Rozas J."/>
            <person name="Rubenfield M.J."/>
            <person name="Ruiz A."/>
            <person name="Russo S."/>
            <person name="Salzberg S.L."/>
            <person name="Sanchez-Gracia A."/>
            <person name="Saranga D.J."/>
            <person name="Sato H."/>
            <person name="Schaeffer S.W."/>
            <person name="Schatz M.C."/>
            <person name="Schlenke T."/>
            <person name="Schwartz R."/>
            <person name="Segarra C."/>
            <person name="Singh R.S."/>
            <person name="Sirot L."/>
            <person name="Sirota M."/>
            <person name="Sisneros N.B."/>
            <person name="Smith C.D."/>
            <person name="Smith T.F."/>
            <person name="Spieth J."/>
            <person name="Stage D.E."/>
            <person name="Stark A."/>
            <person name="Stephan W."/>
            <person name="Strausberg R.L."/>
            <person name="Strempel S."/>
            <person name="Sturgill D."/>
            <person name="Sutton G."/>
            <person name="Sutton G.G."/>
            <person name="Tao W."/>
            <person name="Teichmann S."/>
            <person name="Tobari Y.N."/>
            <person name="Tomimura Y."/>
            <person name="Tsolas J.M."/>
            <person name="Valente V.L."/>
            <person name="Venter E."/>
            <person name="Venter J.C."/>
            <person name="Vicario S."/>
            <person name="Vieira F.G."/>
            <person name="Vilella A.J."/>
            <person name="Villasante A."/>
            <person name="Walenz B."/>
            <person name="Wang J."/>
            <person name="Wasserman M."/>
            <person name="Watts T."/>
            <person name="Wilson D."/>
            <person name="Wilson R.K."/>
            <person name="Wing R.A."/>
            <person name="Wolfner M.F."/>
            <person name="Wong A."/>
            <person name="Wong G.K."/>
            <person name="Wu C.I."/>
            <person name="Wu G."/>
            <person name="Yamamoto D."/>
            <person name="Yang H.P."/>
            <person name="Yang S.P."/>
            <person name="Yorke J.A."/>
            <person name="Yoshida K."/>
            <person name="Zdobnov E."/>
            <person name="Zhang P."/>
            <person name="Zhang Y."/>
            <person name="Zimin A.V."/>
            <person name="Baldwin J."/>
            <person name="Abdouelleil A."/>
            <person name="Abdulkadir J."/>
            <person name="Abebe A."/>
            <person name="Abera B."/>
            <person name="Abreu J."/>
            <person name="Acer S.C."/>
            <person name="Aftuck L."/>
            <person name="Alexander A."/>
            <person name="An P."/>
            <person name="Anderson E."/>
            <person name="Anderson S."/>
            <person name="Arachi H."/>
            <person name="Azer M."/>
            <person name="Bachantsang P."/>
            <person name="Barry A."/>
            <person name="Bayul T."/>
            <person name="Berlin A."/>
            <person name="Bessette D."/>
            <person name="Bloom T."/>
            <person name="Blye J."/>
            <person name="Boguslavskiy L."/>
            <person name="Bonnet C."/>
            <person name="Boukhgalter B."/>
            <person name="Bourzgui I."/>
            <person name="Brown A."/>
            <person name="Cahill P."/>
            <person name="Channer S."/>
            <person name="Cheshatsang Y."/>
            <person name="Chuda L."/>
            <person name="Citroen M."/>
            <person name="Collymore A."/>
            <person name="Cooke P."/>
            <person name="Costello M."/>
            <person name="D'Aco K."/>
            <person name="Daza R."/>
            <person name="De Haan G."/>
            <person name="DeGray S."/>
            <person name="DeMaso C."/>
            <person name="Dhargay N."/>
            <person name="Dooley K."/>
            <person name="Dooley E."/>
            <person name="Doricent M."/>
            <person name="Dorje P."/>
            <person name="Dorjee K."/>
            <person name="Dupes A."/>
            <person name="Elong R."/>
            <person name="Falk J."/>
            <person name="Farina A."/>
            <person name="Faro S."/>
            <person name="Ferguson D."/>
            <person name="Fisher S."/>
            <person name="Foley C.D."/>
            <person name="Franke A."/>
            <person name="Friedrich D."/>
            <person name="Gadbois L."/>
            <person name="Gearin G."/>
            <person name="Gearin C.R."/>
            <person name="Giannoukos G."/>
            <person name="Goode T."/>
            <person name="Graham J."/>
            <person name="Grandbois E."/>
            <person name="Grewal S."/>
            <person name="Gyaltsen K."/>
            <person name="Hafez N."/>
            <person name="Hagos B."/>
            <person name="Hall J."/>
            <person name="Henson C."/>
            <person name="Hollinger A."/>
            <person name="Honan T."/>
            <person name="Huard M.D."/>
            <person name="Hughes L."/>
            <person name="Hurhula B."/>
            <person name="Husby M.E."/>
            <person name="Kamat A."/>
            <person name="Kanga B."/>
            <person name="Kashin S."/>
            <person name="Khazanovich D."/>
            <person name="Kisner P."/>
            <person name="Lance K."/>
            <person name="Lara M."/>
            <person name="Lee W."/>
            <person name="Lennon N."/>
            <person name="Letendre F."/>
            <person name="LeVine R."/>
            <person name="Lipovsky A."/>
            <person name="Liu X."/>
            <person name="Liu J."/>
            <person name="Liu S."/>
            <person name="Lokyitsang T."/>
            <person name="Lokyitsang Y."/>
            <person name="Lubonja R."/>
            <person name="Lui A."/>
            <person name="MacDonald P."/>
            <person name="Magnisalis V."/>
            <person name="Maru K."/>
            <person name="Matthews C."/>
            <person name="McCusker W."/>
            <person name="McDonough S."/>
            <person name="Mehta T."/>
            <person name="Meldrim J."/>
            <person name="Meneus L."/>
            <person name="Mihai O."/>
            <person name="Mihalev A."/>
            <person name="Mihova T."/>
            <person name="Mittelman R."/>
            <person name="Mlenga V."/>
            <person name="Montmayeur A."/>
            <person name="Mulrain L."/>
            <person name="Navidi A."/>
            <person name="Naylor J."/>
            <person name="Negash T."/>
            <person name="Nguyen T."/>
            <person name="Nguyen N."/>
            <person name="Nicol R."/>
            <person name="Norbu C."/>
            <person name="Norbu N."/>
            <person name="Novod N."/>
            <person name="O'Neill B."/>
            <person name="Osman S."/>
            <person name="Markiewicz E."/>
            <person name="Oyono O.L."/>
            <person name="Patti C."/>
            <person name="Phunkhang P."/>
            <person name="Pierre F."/>
            <person name="Priest M."/>
            <person name="Raghuraman S."/>
            <person name="Rege F."/>
            <person name="Reyes R."/>
            <person name="Rise C."/>
            <person name="Rogov P."/>
            <person name="Ross K."/>
            <person name="Ryan E."/>
            <person name="Settipalli S."/>
            <person name="Shea T."/>
            <person name="Sherpa N."/>
            <person name="Shi L."/>
            <person name="Shih D."/>
            <person name="Sparrow T."/>
            <person name="Spaulding J."/>
            <person name="Stalker J."/>
            <person name="Stange-Thomann N."/>
            <person name="Stavropoulos S."/>
            <person name="Stone C."/>
            <person name="Strader C."/>
            <person name="Tesfaye S."/>
            <person name="Thomson T."/>
            <person name="Thoulutsang Y."/>
            <person name="Thoulutsang D."/>
            <person name="Topham K."/>
            <person name="Topping I."/>
            <person name="Tsamla T."/>
            <person name="Vassiliev H."/>
            <person name="Vo A."/>
            <person name="Wangchuk T."/>
            <person name="Wangdi T."/>
            <person name="Weiand M."/>
            <person name="Wilkinson J."/>
            <person name="Wilson A."/>
            <person name="Yadav S."/>
            <person name="Young G."/>
            <person name="Yu Q."/>
            <person name="Zembek L."/>
            <person name="Zhong D."/>
            <person name="Zimmer A."/>
            <person name="Zwirko Z."/>
            <person name="Jaffe D.B."/>
            <person name="Alvarez P."/>
            <person name="Brockman W."/>
            <person name="Butler J."/>
            <person name="Chin C."/>
            <person name="Gnerre S."/>
            <person name="Grabherr M."/>
            <person name="Kleber M."/>
            <person name="Mauceli E."/>
            <person name="MacCallum I."/>
        </authorList>
    </citation>
    <scope>NUCLEOTIDE SEQUENCE [LARGE SCALE GENOMIC DNA]</scope>
    <source>
        <strain evidence="3">MSH-3 / Tucson 14011-0111.49</strain>
    </source>
</reference>
<evidence type="ECO:0000313" key="3">
    <source>
        <dbReference type="Proteomes" id="UP000008744"/>
    </source>
</evidence>
<feature type="compositionally biased region" description="Basic and acidic residues" evidence="1">
    <location>
        <begin position="96"/>
        <end position="106"/>
    </location>
</feature>
<dbReference type="AlphaFoldDB" id="B4H7K7"/>
<dbReference type="OMA" id="SSKACCQ"/>
<feature type="region of interest" description="Disordered" evidence="1">
    <location>
        <begin position="76"/>
        <end position="146"/>
    </location>
</feature>
<organism evidence="3">
    <name type="scientific">Drosophila persimilis</name>
    <name type="common">Fruit fly</name>
    <dbReference type="NCBI Taxonomy" id="7234"/>
    <lineage>
        <taxon>Eukaryota</taxon>
        <taxon>Metazoa</taxon>
        <taxon>Ecdysozoa</taxon>
        <taxon>Arthropoda</taxon>
        <taxon>Hexapoda</taxon>
        <taxon>Insecta</taxon>
        <taxon>Pterygota</taxon>
        <taxon>Neoptera</taxon>
        <taxon>Endopterygota</taxon>
        <taxon>Diptera</taxon>
        <taxon>Brachycera</taxon>
        <taxon>Muscomorpha</taxon>
        <taxon>Ephydroidea</taxon>
        <taxon>Drosophilidae</taxon>
        <taxon>Drosophila</taxon>
        <taxon>Sophophora</taxon>
    </lineage>
</organism>
<dbReference type="STRING" id="7234.B4H7K7"/>
<dbReference type="HOGENOM" id="CLU_1662667_0_0_1"/>
<accession>B4H7K7</accession>
<evidence type="ECO:0000256" key="1">
    <source>
        <dbReference type="SAM" id="MobiDB-lite"/>
    </source>
</evidence>
<dbReference type="EMBL" id="CH479218">
    <property type="protein sequence ID" value="EDW33818.1"/>
    <property type="molecule type" value="Genomic_DNA"/>
</dbReference>
<dbReference type="Proteomes" id="UP000008744">
    <property type="component" value="Unassembled WGS sequence"/>
</dbReference>
<dbReference type="OrthoDB" id="10440100at2759"/>
<keyword evidence="3" id="KW-1185">Reference proteome</keyword>
<evidence type="ECO:0000313" key="2">
    <source>
        <dbReference type="EMBL" id="EDW33818.1"/>
    </source>
</evidence>
<dbReference type="PhylomeDB" id="B4H7K7"/>
<sequence>MLNSSEMKRTKEHVKRCREYQRSLREQIDELDHLMDDDFFKNPRRCWALLQKEHQEQYSQNAEPAVQSRKLLLHEGGLEPSHGRSQKLSGTIWRLLHPDRPSRENGSRAASPVVKLRPELPAKGSDPLSALTPRPSPQTSADFDEMGCDESGFRIQVIAMQWELGMEMVLERL</sequence>
<proteinExistence type="predicted"/>
<name>B4H7K7_DROPE</name>
<gene>
    <name evidence="2" type="primary">Dper\GL27045</name>
    <name evidence="2" type="ORF">Dper_GL27045</name>
</gene>